<proteinExistence type="predicted"/>
<dbReference type="Pfam" id="PF12732">
    <property type="entry name" value="YtxH"/>
    <property type="match status" value="1"/>
</dbReference>
<gene>
    <name evidence="1" type="ORF">H7C18_13685</name>
</gene>
<accession>A0A7X0SL21</accession>
<evidence type="ECO:0000313" key="2">
    <source>
        <dbReference type="Proteomes" id="UP000564644"/>
    </source>
</evidence>
<organism evidence="1 2">
    <name type="scientific">Cohnella zeiphila</name>
    <dbReference type="NCBI Taxonomy" id="2761120"/>
    <lineage>
        <taxon>Bacteria</taxon>
        <taxon>Bacillati</taxon>
        <taxon>Bacillota</taxon>
        <taxon>Bacilli</taxon>
        <taxon>Bacillales</taxon>
        <taxon>Paenibacillaceae</taxon>
        <taxon>Cohnella</taxon>
    </lineage>
</organism>
<comment type="caution">
    <text evidence="1">The sequence shown here is derived from an EMBL/GenBank/DDBJ whole genome shotgun (WGS) entry which is preliminary data.</text>
</comment>
<sequence length="100" mass="10707">MDMAESKSMLKGVLVGGAVGAAAALLLAPKSGRELRQDIRDKYRQTSDKAKTLVTNATEKTKEIVSHVGQRASEVADKTQSVVRAVKDEAENRAPSQTPN</sequence>
<keyword evidence="2" id="KW-1185">Reference proteome</keyword>
<protein>
    <submittedName>
        <fullName evidence="1">YtxH domain-containing protein</fullName>
    </submittedName>
</protein>
<dbReference type="PANTHER" id="PTHR35792">
    <property type="entry name" value="GENERAL STRESS PROTEIN"/>
    <property type="match status" value="1"/>
</dbReference>
<dbReference type="AlphaFoldDB" id="A0A7X0SL21"/>
<dbReference type="Proteomes" id="UP000564644">
    <property type="component" value="Unassembled WGS sequence"/>
</dbReference>
<dbReference type="Gene3D" id="1.10.287.700">
    <property type="entry name" value="Helix hairpin bin"/>
    <property type="match status" value="1"/>
</dbReference>
<dbReference type="InterPro" id="IPR024623">
    <property type="entry name" value="YtxH"/>
</dbReference>
<name>A0A7X0SL21_9BACL</name>
<evidence type="ECO:0000313" key="1">
    <source>
        <dbReference type="EMBL" id="MBB6731967.1"/>
    </source>
</evidence>
<dbReference type="InterPro" id="IPR052928">
    <property type="entry name" value="Desiccation-related_membrane"/>
</dbReference>
<dbReference type="PANTHER" id="PTHR35792:SF2">
    <property type="entry name" value="GENERAL STRESS PROTEIN"/>
    <property type="match status" value="1"/>
</dbReference>
<reference evidence="1 2" key="1">
    <citation type="submission" date="2020-08" db="EMBL/GenBank/DDBJ databases">
        <title>Cohnella phylogeny.</title>
        <authorList>
            <person name="Dunlap C."/>
        </authorList>
    </citation>
    <scope>NUCLEOTIDE SEQUENCE [LARGE SCALE GENOMIC DNA]</scope>
    <source>
        <strain evidence="1 2">CBP 2801</strain>
    </source>
</reference>
<dbReference type="EMBL" id="JACJVO010000016">
    <property type="protein sequence ID" value="MBB6731967.1"/>
    <property type="molecule type" value="Genomic_DNA"/>
</dbReference>